<dbReference type="AlphaFoldDB" id="A0A9P4U868"/>
<protein>
    <submittedName>
        <fullName evidence="2">Uncharacterized protein</fullName>
    </submittedName>
</protein>
<gene>
    <name evidence="2" type="ORF">P171DRAFT_85103</name>
</gene>
<proteinExistence type="predicted"/>
<accession>A0A9P4U868</accession>
<reference evidence="2" key="1">
    <citation type="journal article" date="2020" name="Stud. Mycol.">
        <title>101 Dothideomycetes genomes: a test case for predicting lifestyles and emergence of pathogens.</title>
        <authorList>
            <person name="Haridas S."/>
            <person name="Albert R."/>
            <person name="Binder M."/>
            <person name="Bloem J."/>
            <person name="Labutti K."/>
            <person name="Salamov A."/>
            <person name="Andreopoulos B."/>
            <person name="Baker S."/>
            <person name="Barry K."/>
            <person name="Bills G."/>
            <person name="Bluhm B."/>
            <person name="Cannon C."/>
            <person name="Castanera R."/>
            <person name="Culley D."/>
            <person name="Daum C."/>
            <person name="Ezra D."/>
            <person name="Gonzalez J."/>
            <person name="Henrissat B."/>
            <person name="Kuo A."/>
            <person name="Liang C."/>
            <person name="Lipzen A."/>
            <person name="Lutzoni F."/>
            <person name="Magnuson J."/>
            <person name="Mondo S."/>
            <person name="Nolan M."/>
            <person name="Ohm R."/>
            <person name="Pangilinan J."/>
            <person name="Park H.-J."/>
            <person name="Ramirez L."/>
            <person name="Alfaro M."/>
            <person name="Sun H."/>
            <person name="Tritt A."/>
            <person name="Yoshinaga Y."/>
            <person name="Zwiers L.-H."/>
            <person name="Turgeon B."/>
            <person name="Goodwin S."/>
            <person name="Spatafora J."/>
            <person name="Crous P."/>
            <person name="Grigoriev I."/>
        </authorList>
    </citation>
    <scope>NUCLEOTIDE SEQUENCE</scope>
    <source>
        <strain evidence="2">CBS 690.94</strain>
    </source>
</reference>
<keyword evidence="3" id="KW-1185">Reference proteome</keyword>
<dbReference type="EMBL" id="MU001506">
    <property type="protein sequence ID" value="KAF2440900.1"/>
    <property type="molecule type" value="Genomic_DNA"/>
</dbReference>
<comment type="caution">
    <text evidence="2">The sequence shown here is derived from an EMBL/GenBank/DDBJ whole genome shotgun (WGS) entry which is preliminary data.</text>
</comment>
<sequence length="114" mass="12124">MPRFCFSSAAQRVRPPQEMTRIASPDGASNAPRRSIPPGLFPIWKRRENLPVSAICARSIDARSLGCSIVAIRDSPHRSPQHSLLLAGASLLSSTTPGSPHIVAISCAPSSRIG</sequence>
<name>A0A9P4U868_9PLEO</name>
<evidence type="ECO:0000313" key="3">
    <source>
        <dbReference type="Proteomes" id="UP000799764"/>
    </source>
</evidence>
<organism evidence="2 3">
    <name type="scientific">Karstenula rhodostoma CBS 690.94</name>
    <dbReference type="NCBI Taxonomy" id="1392251"/>
    <lineage>
        <taxon>Eukaryota</taxon>
        <taxon>Fungi</taxon>
        <taxon>Dikarya</taxon>
        <taxon>Ascomycota</taxon>
        <taxon>Pezizomycotina</taxon>
        <taxon>Dothideomycetes</taxon>
        <taxon>Pleosporomycetidae</taxon>
        <taxon>Pleosporales</taxon>
        <taxon>Massarineae</taxon>
        <taxon>Didymosphaeriaceae</taxon>
        <taxon>Karstenula</taxon>
    </lineage>
</organism>
<feature type="region of interest" description="Disordered" evidence="1">
    <location>
        <begin position="1"/>
        <end position="36"/>
    </location>
</feature>
<evidence type="ECO:0000256" key="1">
    <source>
        <dbReference type="SAM" id="MobiDB-lite"/>
    </source>
</evidence>
<evidence type="ECO:0000313" key="2">
    <source>
        <dbReference type="EMBL" id="KAF2440900.1"/>
    </source>
</evidence>
<dbReference type="Proteomes" id="UP000799764">
    <property type="component" value="Unassembled WGS sequence"/>
</dbReference>